<evidence type="ECO:0000256" key="4">
    <source>
        <dbReference type="ARBA" id="ARBA00022795"/>
    </source>
</evidence>
<dbReference type="InterPro" id="IPR007412">
    <property type="entry name" value="FlgM"/>
</dbReference>
<keyword evidence="5" id="KW-0805">Transcription regulation</keyword>
<sequence>MNIDKTNSSSFIQSYQKMQVAPVSKTKPLQKEDELQISNEAKAMFEKNTSVDVERQEKIQLLKAQVASGEYQVDARKVADKVHQFWFDK</sequence>
<evidence type="ECO:0000313" key="8">
    <source>
        <dbReference type="EMBL" id="ANU26734.1"/>
    </source>
</evidence>
<proteinExistence type="inferred from homology"/>
<dbReference type="EMBL" id="CP016540">
    <property type="protein sequence ID" value="ANU26734.1"/>
    <property type="molecule type" value="Genomic_DNA"/>
</dbReference>
<evidence type="ECO:0000256" key="3">
    <source>
        <dbReference type="ARBA" id="ARBA00022491"/>
    </source>
</evidence>
<gene>
    <name evidence="8" type="ORF">I858_006800</name>
</gene>
<evidence type="ECO:0000259" key="7">
    <source>
        <dbReference type="Pfam" id="PF04316"/>
    </source>
</evidence>
<dbReference type="OrthoDB" id="2991036at2"/>
<dbReference type="NCBIfam" id="TIGR03824">
    <property type="entry name" value="FlgM_jcvi"/>
    <property type="match status" value="1"/>
</dbReference>
<organism evidence="8 9">
    <name type="scientific">Planococcus versutus</name>
    <dbReference type="NCBI Taxonomy" id="1302659"/>
    <lineage>
        <taxon>Bacteria</taxon>
        <taxon>Bacillati</taxon>
        <taxon>Bacillota</taxon>
        <taxon>Bacilli</taxon>
        <taxon>Bacillales</taxon>
        <taxon>Caryophanaceae</taxon>
        <taxon>Planococcus</taxon>
    </lineage>
</organism>
<dbReference type="GO" id="GO:0045892">
    <property type="term" value="P:negative regulation of DNA-templated transcription"/>
    <property type="evidence" value="ECO:0007669"/>
    <property type="project" value="InterPro"/>
</dbReference>
<dbReference type="SUPFAM" id="SSF101498">
    <property type="entry name" value="Anti-sigma factor FlgM"/>
    <property type="match status" value="1"/>
</dbReference>
<dbReference type="RefSeq" id="WP_049693890.1">
    <property type="nucleotide sequence ID" value="NZ_CP016540.2"/>
</dbReference>
<keyword evidence="9" id="KW-1185">Reference proteome</keyword>
<dbReference type="KEGG" id="pll:I858_006800"/>
<evidence type="ECO:0000256" key="6">
    <source>
        <dbReference type="ARBA" id="ARBA00023163"/>
    </source>
</evidence>
<keyword evidence="8" id="KW-0969">Cilium</keyword>
<comment type="similarity">
    <text evidence="1">Belongs to the FlgM family.</text>
</comment>
<dbReference type="STRING" id="1302659.I858_006800"/>
<evidence type="ECO:0000256" key="5">
    <source>
        <dbReference type="ARBA" id="ARBA00023015"/>
    </source>
</evidence>
<dbReference type="AlphaFoldDB" id="A0A1B1S0P1"/>
<dbReference type="Pfam" id="PF04316">
    <property type="entry name" value="FlgM"/>
    <property type="match status" value="1"/>
</dbReference>
<protein>
    <recommendedName>
        <fullName evidence="2">Negative regulator of flagellin synthesis</fullName>
    </recommendedName>
</protein>
<dbReference type="Proteomes" id="UP000053354">
    <property type="component" value="Chromosome"/>
</dbReference>
<dbReference type="InterPro" id="IPR035890">
    <property type="entry name" value="Anti-sigma-28_factor_FlgM_sf"/>
</dbReference>
<accession>A0A1B1S0P1</accession>
<evidence type="ECO:0000256" key="1">
    <source>
        <dbReference type="ARBA" id="ARBA00005322"/>
    </source>
</evidence>
<reference evidence="8" key="1">
    <citation type="submission" date="2016-10" db="EMBL/GenBank/DDBJ databases">
        <authorList>
            <person name="See-Too W.S."/>
        </authorList>
    </citation>
    <scope>NUCLEOTIDE SEQUENCE</scope>
    <source>
        <strain evidence="8">L10.15</strain>
    </source>
</reference>
<evidence type="ECO:0000256" key="2">
    <source>
        <dbReference type="ARBA" id="ARBA00017823"/>
    </source>
</evidence>
<evidence type="ECO:0000313" key="9">
    <source>
        <dbReference type="Proteomes" id="UP000053354"/>
    </source>
</evidence>
<keyword evidence="8" id="KW-0282">Flagellum</keyword>
<name>A0A1B1S0P1_9BACL</name>
<dbReference type="GO" id="GO:0044781">
    <property type="term" value="P:bacterial-type flagellum organization"/>
    <property type="evidence" value="ECO:0007669"/>
    <property type="project" value="UniProtKB-KW"/>
</dbReference>
<keyword evidence="4" id="KW-1005">Bacterial flagellum biogenesis</keyword>
<keyword evidence="8" id="KW-0966">Cell projection</keyword>
<keyword evidence="3" id="KW-0678">Repressor</keyword>
<feature type="domain" description="Anti-sigma-28 factor FlgM C-terminal" evidence="7">
    <location>
        <begin position="33"/>
        <end position="81"/>
    </location>
</feature>
<dbReference type="InterPro" id="IPR031316">
    <property type="entry name" value="FlgM_C"/>
</dbReference>
<keyword evidence="6" id="KW-0804">Transcription</keyword>